<feature type="transmembrane region" description="Helical" evidence="6">
    <location>
        <begin position="355"/>
        <end position="377"/>
    </location>
</feature>
<organism evidence="7 8">
    <name type="scientific">Bergeriella denitrificans</name>
    <name type="common">Neisseria denitrificans</name>
    <dbReference type="NCBI Taxonomy" id="494"/>
    <lineage>
        <taxon>Bacteria</taxon>
        <taxon>Pseudomonadati</taxon>
        <taxon>Pseudomonadota</taxon>
        <taxon>Betaproteobacteria</taxon>
        <taxon>Neisseriales</taxon>
        <taxon>Neisseriaceae</taxon>
        <taxon>Bergeriella</taxon>
    </lineage>
</organism>
<reference evidence="7 8" key="1">
    <citation type="submission" date="2018-06" db="EMBL/GenBank/DDBJ databases">
        <authorList>
            <consortium name="Pathogen Informatics"/>
            <person name="Doyle S."/>
        </authorList>
    </citation>
    <scope>NUCLEOTIDE SEQUENCE [LARGE SCALE GENOMIC DNA]</scope>
    <source>
        <strain evidence="7 8">NCTC10295</strain>
    </source>
</reference>
<keyword evidence="8" id="KW-1185">Reference proteome</keyword>
<proteinExistence type="predicted"/>
<feature type="transmembrane region" description="Helical" evidence="6">
    <location>
        <begin position="7"/>
        <end position="31"/>
    </location>
</feature>
<feature type="transmembrane region" description="Helical" evidence="6">
    <location>
        <begin position="79"/>
        <end position="100"/>
    </location>
</feature>
<keyword evidence="3 6" id="KW-0812">Transmembrane</keyword>
<dbReference type="GO" id="GO:0005886">
    <property type="term" value="C:plasma membrane"/>
    <property type="evidence" value="ECO:0007669"/>
    <property type="project" value="UniProtKB-SubCell"/>
</dbReference>
<keyword evidence="2" id="KW-1003">Cell membrane</keyword>
<evidence type="ECO:0000256" key="4">
    <source>
        <dbReference type="ARBA" id="ARBA00022989"/>
    </source>
</evidence>
<feature type="transmembrane region" description="Helical" evidence="6">
    <location>
        <begin position="250"/>
        <end position="276"/>
    </location>
</feature>
<protein>
    <submittedName>
        <fullName evidence="7">Lipopolysaccharide biosynthesis translocase</fullName>
    </submittedName>
</protein>
<evidence type="ECO:0000256" key="1">
    <source>
        <dbReference type="ARBA" id="ARBA00004651"/>
    </source>
</evidence>
<feature type="transmembrane region" description="Helical" evidence="6">
    <location>
        <begin position="383"/>
        <end position="403"/>
    </location>
</feature>
<dbReference type="EMBL" id="UGQS01000001">
    <property type="protein sequence ID" value="STZ75398.1"/>
    <property type="molecule type" value="Genomic_DNA"/>
</dbReference>
<feature type="transmembrane region" description="Helical" evidence="6">
    <location>
        <begin position="112"/>
        <end position="130"/>
    </location>
</feature>
<gene>
    <name evidence="7" type="ORF">NCTC10295_00122</name>
</gene>
<feature type="transmembrane region" description="Helical" evidence="6">
    <location>
        <begin position="173"/>
        <end position="192"/>
    </location>
</feature>
<evidence type="ECO:0000256" key="6">
    <source>
        <dbReference type="SAM" id="Phobius"/>
    </source>
</evidence>
<feature type="transmembrane region" description="Helical" evidence="6">
    <location>
        <begin position="297"/>
        <end position="317"/>
    </location>
</feature>
<feature type="transmembrane region" description="Helical" evidence="6">
    <location>
        <begin position="142"/>
        <end position="167"/>
    </location>
</feature>
<feature type="transmembrane region" description="Helical" evidence="6">
    <location>
        <begin position="213"/>
        <end position="230"/>
    </location>
</feature>
<dbReference type="PANTHER" id="PTHR30250:SF11">
    <property type="entry name" value="O-ANTIGEN TRANSPORTER-RELATED"/>
    <property type="match status" value="1"/>
</dbReference>
<keyword evidence="5 6" id="KW-0472">Membrane</keyword>
<keyword evidence="4 6" id="KW-1133">Transmembrane helix</keyword>
<dbReference type="Pfam" id="PF01943">
    <property type="entry name" value="Polysacc_synt"/>
    <property type="match status" value="1"/>
</dbReference>
<evidence type="ECO:0000256" key="2">
    <source>
        <dbReference type="ARBA" id="ARBA00022475"/>
    </source>
</evidence>
<evidence type="ECO:0000256" key="5">
    <source>
        <dbReference type="ARBA" id="ARBA00023136"/>
    </source>
</evidence>
<dbReference type="Proteomes" id="UP000254651">
    <property type="component" value="Unassembled WGS sequence"/>
</dbReference>
<comment type="subcellular location">
    <subcellularLocation>
        <location evidence="1">Cell membrane</location>
        <topology evidence="1">Multi-pass membrane protein</topology>
    </subcellularLocation>
</comment>
<dbReference type="InterPro" id="IPR050833">
    <property type="entry name" value="Poly_Biosynth_Transport"/>
</dbReference>
<feature type="transmembrane region" description="Helical" evidence="6">
    <location>
        <begin position="37"/>
        <end position="58"/>
    </location>
</feature>
<feature type="transmembrane region" description="Helical" evidence="6">
    <location>
        <begin position="415"/>
        <end position="432"/>
    </location>
</feature>
<evidence type="ECO:0000313" key="8">
    <source>
        <dbReference type="Proteomes" id="UP000254651"/>
    </source>
</evidence>
<dbReference type="AlphaFoldDB" id="A0A378UDC6"/>
<sequence length="473" mass="51780">MMTLKKIAAYALGPVGSAALGLLTLPLMSWYFPAEDIGRMVMLQTVSALLLLLLGMGLDQAYIREYHAAADKAALLKSLAAAPLLLSLPLLAALVLLAAPQLSGLLLDWPDAAAGILLGLFFALSLPMRYGSLILRMQERALWFSVSQLLPKLVLLLLVCLCFFSGIPAGTQVLLTVLLVSQLPGAAFLLLQTRRDIAQAAAARWQPALFSDGLRYGLPLVLGYLAYWGFTSADRFALKYGSSLSELGIYSMAVNFGAVALVFQSVFSTIWAPMVFEWVKNDAQTDKIHPIALDMTDLMAALLCLTGLLSPLAAWLLPPQYAPVQFILLSSMLFPLLYTLTEVSGIGLNVVRKTWLVTWVSLAALACNCLLLFLFVPTLGAKGAAAATAVSFWLFFVLKTELSSRVWQPLPRRKMYGRTLLCLAVCLSYTFWGTPATYPLFALIWSVWLLTLCLRRRHRLAALADTLKSRLKN</sequence>
<dbReference type="InterPro" id="IPR002797">
    <property type="entry name" value="Polysacc_synth"/>
</dbReference>
<feature type="transmembrane region" description="Helical" evidence="6">
    <location>
        <begin position="323"/>
        <end position="343"/>
    </location>
</feature>
<name>A0A378UDC6_BERDE</name>
<dbReference type="PANTHER" id="PTHR30250">
    <property type="entry name" value="PST FAMILY PREDICTED COLANIC ACID TRANSPORTER"/>
    <property type="match status" value="1"/>
</dbReference>
<accession>A0A378UDC6</accession>
<evidence type="ECO:0000256" key="3">
    <source>
        <dbReference type="ARBA" id="ARBA00022692"/>
    </source>
</evidence>
<evidence type="ECO:0000313" key="7">
    <source>
        <dbReference type="EMBL" id="STZ75398.1"/>
    </source>
</evidence>